<evidence type="ECO:0000256" key="3">
    <source>
        <dbReference type="ARBA" id="ARBA00022884"/>
    </source>
</evidence>
<dbReference type="EMBL" id="LGGO01000077">
    <property type="protein sequence ID" value="KUK77000.1"/>
    <property type="molecule type" value="Genomic_DNA"/>
</dbReference>
<dbReference type="InterPro" id="IPR005324">
    <property type="entry name" value="Ribosomal_uS5_C"/>
</dbReference>
<feature type="domain" description="S5 DRBM" evidence="11">
    <location>
        <begin position="12"/>
        <end position="75"/>
    </location>
</feature>
<dbReference type="InterPro" id="IPR014721">
    <property type="entry name" value="Ribsml_uS5_D2-typ_fold_subgr"/>
</dbReference>
<dbReference type="NCBIfam" id="TIGR01021">
    <property type="entry name" value="rpsE_bact"/>
    <property type="match status" value="1"/>
</dbReference>
<name>A0A101HHK6_9BACT</name>
<dbReference type="InterPro" id="IPR005712">
    <property type="entry name" value="Ribosomal_uS5_bac-type"/>
</dbReference>
<dbReference type="AlphaFoldDB" id="A0A101HHK6"/>
<sequence length="214" mass="23810">MAYRKNKENRGYDSKTVSVRRVAKVHKGGRRLSFSAMVVAGDRKGKVGVGLGKGGDPRSAIEKGEKKAAKAMTQIDLVGDTIPHELEHKFGAARVLLRPANPGTGIIAGSSVRTVLELAGIENVYAKLLGSNDPIANAYCAFEALQELRSARVLRKMKDMRDRIDFKKKLDEERKAREKRQRAKNAKENNKKGSRSKKNNKRGKRSNNKKQNKK</sequence>
<dbReference type="GO" id="GO:0015935">
    <property type="term" value="C:small ribosomal subunit"/>
    <property type="evidence" value="ECO:0007669"/>
    <property type="project" value="InterPro"/>
</dbReference>
<dbReference type="Gene3D" id="3.30.230.10">
    <property type="match status" value="1"/>
</dbReference>
<evidence type="ECO:0000256" key="2">
    <source>
        <dbReference type="ARBA" id="ARBA00022730"/>
    </source>
</evidence>
<dbReference type="InterPro" id="IPR013810">
    <property type="entry name" value="Ribosomal_uS5_N"/>
</dbReference>
<keyword evidence="2" id="KW-0699">rRNA-binding</keyword>
<evidence type="ECO:0000256" key="8">
    <source>
        <dbReference type="PROSITE-ProRule" id="PRU00268"/>
    </source>
</evidence>
<keyword evidence="5 8" id="KW-0687">Ribonucleoprotein</keyword>
<evidence type="ECO:0000256" key="1">
    <source>
        <dbReference type="ARBA" id="ARBA00008945"/>
    </source>
</evidence>
<dbReference type="FunFam" id="3.30.230.10:FF:000002">
    <property type="entry name" value="30S ribosomal protein S5"/>
    <property type="match status" value="1"/>
</dbReference>
<dbReference type="SUPFAM" id="SSF54768">
    <property type="entry name" value="dsRNA-binding domain-like"/>
    <property type="match status" value="1"/>
</dbReference>
<accession>A0A101HHK6</accession>
<comment type="similarity">
    <text evidence="1 9">Belongs to the universal ribosomal protein uS5 family.</text>
</comment>
<organism evidence="12 13">
    <name type="scientific">candidate division WS6 bacterium 34_10</name>
    <dbReference type="NCBI Taxonomy" id="1641389"/>
    <lineage>
        <taxon>Bacteria</taxon>
        <taxon>Candidatus Dojkabacteria</taxon>
    </lineage>
</organism>
<evidence type="ECO:0000256" key="4">
    <source>
        <dbReference type="ARBA" id="ARBA00022980"/>
    </source>
</evidence>
<dbReference type="SUPFAM" id="SSF54211">
    <property type="entry name" value="Ribosomal protein S5 domain 2-like"/>
    <property type="match status" value="1"/>
</dbReference>
<dbReference type="PATRIC" id="fig|1641389.3.peg.708"/>
<reference evidence="13" key="1">
    <citation type="journal article" date="2015" name="MBio">
        <title>Genome-Resolved Metagenomic Analysis Reveals Roles for Candidate Phyla and Other Microbial Community Members in Biogeochemical Transformations in Oil Reservoirs.</title>
        <authorList>
            <person name="Hu P."/>
            <person name="Tom L."/>
            <person name="Singh A."/>
            <person name="Thomas B.C."/>
            <person name="Baker B.J."/>
            <person name="Piceno Y.M."/>
            <person name="Andersen G.L."/>
            <person name="Banfield J.F."/>
        </authorList>
    </citation>
    <scope>NUCLEOTIDE SEQUENCE [LARGE SCALE GENOMIC DNA]</scope>
</reference>
<dbReference type="InterPro" id="IPR020568">
    <property type="entry name" value="Ribosomal_Su5_D2-typ_SF"/>
</dbReference>
<evidence type="ECO:0000313" key="13">
    <source>
        <dbReference type="Proteomes" id="UP000053904"/>
    </source>
</evidence>
<keyword evidence="3" id="KW-0694">RNA-binding</keyword>
<evidence type="ECO:0000256" key="6">
    <source>
        <dbReference type="ARBA" id="ARBA00035255"/>
    </source>
</evidence>
<dbReference type="PANTHER" id="PTHR48277:SF1">
    <property type="entry name" value="MITOCHONDRIAL RIBOSOMAL PROTEIN S5"/>
    <property type="match status" value="1"/>
</dbReference>
<dbReference type="GO" id="GO:0006412">
    <property type="term" value="P:translation"/>
    <property type="evidence" value="ECO:0007669"/>
    <property type="project" value="InterPro"/>
</dbReference>
<dbReference type="Proteomes" id="UP000053904">
    <property type="component" value="Unassembled WGS sequence"/>
</dbReference>
<evidence type="ECO:0000256" key="10">
    <source>
        <dbReference type="SAM" id="MobiDB-lite"/>
    </source>
</evidence>
<dbReference type="GO" id="GO:0019843">
    <property type="term" value="F:rRNA binding"/>
    <property type="evidence" value="ECO:0007669"/>
    <property type="project" value="UniProtKB-KW"/>
</dbReference>
<dbReference type="PANTHER" id="PTHR48277">
    <property type="entry name" value="MITOCHONDRIAL RIBOSOMAL PROTEIN S5"/>
    <property type="match status" value="1"/>
</dbReference>
<evidence type="ECO:0000256" key="9">
    <source>
        <dbReference type="RuleBase" id="RU003823"/>
    </source>
</evidence>
<keyword evidence="4 8" id="KW-0689">Ribosomal protein</keyword>
<evidence type="ECO:0000313" key="12">
    <source>
        <dbReference type="EMBL" id="KUK77000.1"/>
    </source>
</evidence>
<protein>
    <recommendedName>
        <fullName evidence="6">Small ribosomal subunit protein uS5</fullName>
    </recommendedName>
    <alternativeName>
        <fullName evidence="7">30S ribosomal protein S5</fullName>
    </alternativeName>
</protein>
<dbReference type="Gene3D" id="3.30.160.20">
    <property type="match status" value="1"/>
</dbReference>
<evidence type="ECO:0000256" key="5">
    <source>
        <dbReference type="ARBA" id="ARBA00023274"/>
    </source>
</evidence>
<dbReference type="Pfam" id="PF00333">
    <property type="entry name" value="Ribosomal_S5"/>
    <property type="match status" value="1"/>
</dbReference>
<dbReference type="Pfam" id="PF03719">
    <property type="entry name" value="Ribosomal_S5_C"/>
    <property type="match status" value="1"/>
</dbReference>
<dbReference type="PROSITE" id="PS50881">
    <property type="entry name" value="S5_DSRBD"/>
    <property type="match status" value="1"/>
</dbReference>
<dbReference type="GO" id="GO:0003735">
    <property type="term" value="F:structural constituent of ribosome"/>
    <property type="evidence" value="ECO:0007669"/>
    <property type="project" value="UniProtKB-UniRule"/>
</dbReference>
<proteinExistence type="inferred from homology"/>
<feature type="region of interest" description="Disordered" evidence="10">
    <location>
        <begin position="167"/>
        <end position="214"/>
    </location>
</feature>
<feature type="compositionally biased region" description="Basic and acidic residues" evidence="10">
    <location>
        <begin position="167"/>
        <end position="176"/>
    </location>
</feature>
<comment type="caution">
    <text evidence="12">The sequence shown here is derived from an EMBL/GenBank/DDBJ whole genome shotgun (WGS) entry which is preliminary data.</text>
</comment>
<evidence type="ECO:0000256" key="7">
    <source>
        <dbReference type="ARBA" id="ARBA00035519"/>
    </source>
</evidence>
<gene>
    <name evidence="12" type="ORF">XD93_0602</name>
</gene>
<dbReference type="InterPro" id="IPR000851">
    <property type="entry name" value="Ribosomal_uS5"/>
</dbReference>
<feature type="compositionally biased region" description="Basic residues" evidence="10">
    <location>
        <begin position="192"/>
        <end position="214"/>
    </location>
</feature>
<dbReference type="GO" id="GO:0005737">
    <property type="term" value="C:cytoplasm"/>
    <property type="evidence" value="ECO:0007669"/>
    <property type="project" value="UniProtKB-ARBA"/>
</dbReference>
<evidence type="ECO:0000259" key="11">
    <source>
        <dbReference type="PROSITE" id="PS50881"/>
    </source>
</evidence>